<feature type="region of interest" description="Disordered" evidence="2">
    <location>
        <begin position="575"/>
        <end position="595"/>
    </location>
</feature>
<keyword evidence="1" id="KW-0344">Guanine-nucleotide releasing factor</keyword>
<dbReference type="GO" id="GO:0005085">
    <property type="term" value="F:guanyl-nucleotide exchange factor activity"/>
    <property type="evidence" value="ECO:0007669"/>
    <property type="project" value="UniProtKB-KW"/>
</dbReference>
<dbReference type="SUPFAM" id="SSF48065">
    <property type="entry name" value="DBL homology domain (DH-domain)"/>
    <property type="match status" value="1"/>
</dbReference>
<dbReference type="InterPro" id="IPR051336">
    <property type="entry name" value="RhoGEF_Guanine_NuclExch_SF"/>
</dbReference>
<dbReference type="GO" id="GO:0019898">
    <property type="term" value="C:extrinsic component of membrane"/>
    <property type="evidence" value="ECO:0007669"/>
    <property type="project" value="TreeGrafter"/>
</dbReference>
<dbReference type="GO" id="GO:0007411">
    <property type="term" value="P:axon guidance"/>
    <property type="evidence" value="ECO:0007669"/>
    <property type="project" value="TreeGrafter"/>
</dbReference>
<dbReference type="PROSITE" id="PS50010">
    <property type="entry name" value="DH_2"/>
    <property type="match status" value="1"/>
</dbReference>
<feature type="compositionally biased region" description="Low complexity" evidence="2">
    <location>
        <begin position="637"/>
        <end position="650"/>
    </location>
</feature>
<dbReference type="InterPro" id="IPR000219">
    <property type="entry name" value="DH_dom"/>
</dbReference>
<reference evidence="4 5" key="1">
    <citation type="submission" date="2018-11" db="EMBL/GenBank/DDBJ databases">
        <authorList>
            <consortium name="Pathogen Informatics"/>
        </authorList>
    </citation>
    <scope>NUCLEOTIDE SEQUENCE [LARGE SCALE GENOMIC DNA]</scope>
</reference>
<dbReference type="OrthoDB" id="10256089at2759"/>
<evidence type="ECO:0000256" key="1">
    <source>
        <dbReference type="ARBA" id="ARBA00022658"/>
    </source>
</evidence>
<organism evidence="4 5">
    <name type="scientific">Rodentolepis nana</name>
    <name type="common">Dwarf tapeworm</name>
    <name type="synonym">Hymenolepis nana</name>
    <dbReference type="NCBI Taxonomy" id="102285"/>
    <lineage>
        <taxon>Eukaryota</taxon>
        <taxon>Metazoa</taxon>
        <taxon>Spiralia</taxon>
        <taxon>Lophotrochozoa</taxon>
        <taxon>Platyhelminthes</taxon>
        <taxon>Cestoda</taxon>
        <taxon>Eucestoda</taxon>
        <taxon>Cyclophyllidea</taxon>
        <taxon>Hymenolepididae</taxon>
        <taxon>Rodentolepis</taxon>
    </lineage>
</organism>
<accession>A0A3P7SIN6</accession>
<feature type="compositionally biased region" description="Low complexity" evidence="2">
    <location>
        <begin position="371"/>
        <end position="422"/>
    </location>
</feature>
<dbReference type="Gene3D" id="1.20.58.60">
    <property type="match status" value="1"/>
</dbReference>
<dbReference type="SUPFAM" id="SSF46966">
    <property type="entry name" value="Spectrin repeat"/>
    <property type="match status" value="1"/>
</dbReference>
<evidence type="ECO:0000313" key="5">
    <source>
        <dbReference type="Proteomes" id="UP000278807"/>
    </source>
</evidence>
<feature type="region of interest" description="Disordered" evidence="2">
    <location>
        <begin position="636"/>
        <end position="687"/>
    </location>
</feature>
<dbReference type="PANTHER" id="PTHR22826:SF106">
    <property type="entry name" value="TRIO, ISOFORM A"/>
    <property type="match status" value="1"/>
</dbReference>
<dbReference type="Proteomes" id="UP000278807">
    <property type="component" value="Unassembled WGS sequence"/>
</dbReference>
<dbReference type="CDD" id="cd00176">
    <property type="entry name" value="SPEC"/>
    <property type="match status" value="1"/>
</dbReference>
<evidence type="ECO:0000259" key="3">
    <source>
        <dbReference type="PROSITE" id="PS50010"/>
    </source>
</evidence>
<dbReference type="AlphaFoldDB" id="A0A3P7SIN6"/>
<proteinExistence type="predicted"/>
<dbReference type="InterPro" id="IPR035899">
    <property type="entry name" value="DBL_dom_sf"/>
</dbReference>
<protein>
    <recommendedName>
        <fullName evidence="3">DH domain-containing protein</fullName>
    </recommendedName>
</protein>
<feature type="region of interest" description="Disordered" evidence="2">
    <location>
        <begin position="363"/>
        <end position="422"/>
    </location>
</feature>
<evidence type="ECO:0000256" key="2">
    <source>
        <dbReference type="SAM" id="MobiDB-lite"/>
    </source>
</evidence>
<gene>
    <name evidence="4" type="ORF">HNAJ_LOCUS10344</name>
</gene>
<dbReference type="Gene3D" id="1.20.900.10">
    <property type="entry name" value="Dbl homology (DH) domain"/>
    <property type="match status" value="1"/>
</dbReference>
<name>A0A3P7SIN6_RODNA</name>
<feature type="domain" description="DH" evidence="3">
    <location>
        <begin position="438"/>
        <end position="464"/>
    </location>
</feature>
<keyword evidence="5" id="KW-1185">Reference proteome</keyword>
<dbReference type="SMART" id="SM00150">
    <property type="entry name" value="SPEC"/>
    <property type="match status" value="1"/>
</dbReference>
<dbReference type="Pfam" id="PF00435">
    <property type="entry name" value="Spectrin"/>
    <property type="match status" value="1"/>
</dbReference>
<dbReference type="PANTHER" id="PTHR22826">
    <property type="entry name" value="RHO GUANINE EXCHANGE FACTOR-RELATED"/>
    <property type="match status" value="1"/>
</dbReference>
<evidence type="ECO:0000313" key="4">
    <source>
        <dbReference type="EMBL" id="VDO07736.1"/>
    </source>
</evidence>
<dbReference type="EMBL" id="UZAE01012994">
    <property type="protein sequence ID" value="VDO07736.1"/>
    <property type="molecule type" value="Genomic_DNA"/>
</dbReference>
<feature type="region of interest" description="Disordered" evidence="2">
    <location>
        <begin position="746"/>
        <end position="776"/>
    </location>
</feature>
<dbReference type="InterPro" id="IPR002017">
    <property type="entry name" value="Spectrin_repeat"/>
</dbReference>
<sequence>MFLGGPGSSDSGVGDSTETAVERVHRLISELGESVATVDEINERVSNELDWRRLHSQSRQVLKWIGQCELILCQTAVIPTSLAEAESMQTDHDKFQPVLNDAHPEAVQCAARASYLLQSVAADHPRRGDFQKVAETVAERWQKLVYAAEEKHKLLIAATNWYKTSEQVISVLRSLEKDYRREEDWCRSDKALNSGNVESYLNDLLNKHGEQKEAFLKACILARRTSELFMKYLHRQPPNTACRVKVEERIRADIADLMTKEQAVLEAWAAQRRRFEECVKFVTVENEMLDLVRCILQSFGVPIKSTEDWNLALPALGKQSPLFLNVKRACQTLKSLVDTGIGAHHAVRLAKMCNRLNACIAPTEPSRPPESESVASASAGAVPATTSTTTKMRSTSTGSNRTSVSSTGSTAIASSTDTTPSISSAVGLTEEQRKMINRRQNILRELVTTERAYVMALRTCLETFYVGTMNPPADIPFPSRVSCAVRWKLNTKTSKPFKMRRRSYWLPRYVTITDRHPVDLRQPLAKRARSVSVSLNTASQLTLHLLQIVQAQGRNEISVAAHQIVQLIQRTAQPSMESLASQPPTPTVENPEDETSASALPWAFVRFVVTGSAASPNAPVDEGFIPARLIGAPVYPRSSSVSAGANSGGRRSMRRWLPTAGASSAKDRRQLPGAGKRSSKADMAPPIPIINRVRATTAQQTAIAASGTTQDSTVLLDNVSEESVELELPPPMVELQALPTTSAVSVENEMDETKKPEDEGTNGGPPHLSSRSPSTLNISTMGCGELQSANSELNLSRMVEAAGEGEDGAGQCLPPVLTGVPSDLQQNALGSLRLHGALRIATQLVGALEASLADLTISDGNGGLRTPVYSSTAAQDEELLKAIAEDSTTLCFVNRHLLLFDQGLVIADAAVEGPSRSDGGATRQMKCQFRHYLSFSQIAVLEDISVAGSRPTEEQVLWFCVSERPRRSTVVSSGNGLMMGGADGGLQSHLCHVLAPHSPEIRVRWLSELNTALEQSKIRAAVGSTVNNTTTSGDEGGFHGLSQDLLSCLPRSISGRFDLFQVRE</sequence>
<dbReference type="InterPro" id="IPR018159">
    <property type="entry name" value="Spectrin/alpha-actinin"/>
</dbReference>
<dbReference type="GO" id="GO:0005737">
    <property type="term" value="C:cytoplasm"/>
    <property type="evidence" value="ECO:0007669"/>
    <property type="project" value="TreeGrafter"/>
</dbReference>